<keyword evidence="1" id="KW-0732">Signal</keyword>
<sequence>MHKVLLLSVLLFFAVFAAKAQQKLTNKKDSTVLESKPTDTVKPYVNLGKIAGRRAAIRSAILPGLGQIRNGFNFYRGVKVAAIYTGATLLTISYMDNSKQYNIFVNELEYRAQNGGKSPAGSLYANSPTDRLVLAKDTYRRNKQVIIFSYVGLYLLNIVEAYIDARLANFDVGDVGDVARIKVSPDLINSNQMYGFNGFAPGMKIAISF</sequence>
<name>A0AAJ5W4Z4_9SPHI</name>
<dbReference type="Proteomes" id="UP001214530">
    <property type="component" value="Chromosome"/>
</dbReference>
<feature type="chain" id="PRO_5042515326" evidence="1">
    <location>
        <begin position="21"/>
        <end position="209"/>
    </location>
</feature>
<dbReference type="EMBL" id="CP119313">
    <property type="protein sequence ID" value="WEK18623.1"/>
    <property type="molecule type" value="Genomic_DNA"/>
</dbReference>
<dbReference type="InterPro" id="IPR043738">
    <property type="entry name" value="DUF5683"/>
</dbReference>
<evidence type="ECO:0000259" key="2">
    <source>
        <dbReference type="Pfam" id="PF18935"/>
    </source>
</evidence>
<accession>A0AAJ5W4Z4</accession>
<evidence type="ECO:0000313" key="4">
    <source>
        <dbReference type="Proteomes" id="UP001214530"/>
    </source>
</evidence>
<dbReference type="AlphaFoldDB" id="A0AAJ5W4Z4"/>
<evidence type="ECO:0000313" key="3">
    <source>
        <dbReference type="EMBL" id="WEK18623.1"/>
    </source>
</evidence>
<reference evidence="3" key="1">
    <citation type="submission" date="2023-03" db="EMBL/GenBank/DDBJ databases">
        <title>Andean soil-derived lignocellulolytic bacterial consortium as a source of novel taxa and putative plastic-active enzymes.</title>
        <authorList>
            <person name="Diaz-Garcia L."/>
            <person name="Chuvochina M."/>
            <person name="Feuerriegel G."/>
            <person name="Bunk B."/>
            <person name="Sproer C."/>
            <person name="Streit W.R."/>
            <person name="Rodriguez L.M."/>
            <person name="Overmann J."/>
            <person name="Jimenez D.J."/>
        </authorList>
    </citation>
    <scope>NUCLEOTIDE SEQUENCE</scope>
    <source>
        <strain evidence="3">MAG 3858</strain>
    </source>
</reference>
<evidence type="ECO:0000256" key="1">
    <source>
        <dbReference type="SAM" id="SignalP"/>
    </source>
</evidence>
<proteinExistence type="predicted"/>
<feature type="domain" description="DUF5683" evidence="2">
    <location>
        <begin position="50"/>
        <end position="209"/>
    </location>
</feature>
<organism evidence="3 4">
    <name type="scientific">Candidatus Pedobacter colombiensis</name>
    <dbReference type="NCBI Taxonomy" id="3121371"/>
    <lineage>
        <taxon>Bacteria</taxon>
        <taxon>Pseudomonadati</taxon>
        <taxon>Bacteroidota</taxon>
        <taxon>Sphingobacteriia</taxon>
        <taxon>Sphingobacteriales</taxon>
        <taxon>Sphingobacteriaceae</taxon>
        <taxon>Pedobacter</taxon>
    </lineage>
</organism>
<dbReference type="Pfam" id="PF18935">
    <property type="entry name" value="DUF5683"/>
    <property type="match status" value="1"/>
</dbReference>
<gene>
    <name evidence="3" type="ORF">P0Y49_17685</name>
</gene>
<feature type="signal peptide" evidence="1">
    <location>
        <begin position="1"/>
        <end position="20"/>
    </location>
</feature>
<protein>
    <submittedName>
        <fullName evidence="3">DUF5683 domain-containing protein</fullName>
    </submittedName>
</protein>